<organism evidence="3 4">
    <name type="scientific">Mucilaginibacter gossypii</name>
    <dbReference type="NCBI Taxonomy" id="551996"/>
    <lineage>
        <taxon>Bacteria</taxon>
        <taxon>Pseudomonadati</taxon>
        <taxon>Bacteroidota</taxon>
        <taxon>Sphingobacteriia</taxon>
        <taxon>Sphingobacteriales</taxon>
        <taxon>Sphingobacteriaceae</taxon>
        <taxon>Mucilaginibacter</taxon>
    </lineage>
</organism>
<evidence type="ECO:0000259" key="2">
    <source>
        <dbReference type="Pfam" id="PF18961"/>
    </source>
</evidence>
<evidence type="ECO:0000313" key="3">
    <source>
        <dbReference type="EMBL" id="SDG01669.1"/>
    </source>
</evidence>
<dbReference type="AlphaFoldDB" id="A0A1G7QUW4"/>
<dbReference type="Pfam" id="PF18961">
    <property type="entry name" value="DUF5703_N"/>
    <property type="match status" value="1"/>
</dbReference>
<dbReference type="RefSeq" id="WP_091162962.1">
    <property type="nucleotide sequence ID" value="NZ_FNCG01000002.1"/>
</dbReference>
<evidence type="ECO:0000256" key="1">
    <source>
        <dbReference type="SAM" id="SignalP"/>
    </source>
</evidence>
<dbReference type="InterPro" id="IPR012341">
    <property type="entry name" value="6hp_glycosidase-like_sf"/>
</dbReference>
<sequence>MKKLLLLCFLYCNINIALAQNKGIEQYNEVWTSQSQNSGQSMPCGGGDIGLNVWVEKGELLFYIARSGTFDENNAMLKPGRVRIKLSPNPFDGNDFKQELKLQNGSVVINGKNGDLKAEIKLWVDVYRPVIHVNISSNKAIKAEAIFESWRYRDREVKGLEKNEGSWKFAPRNDVKTLKDNISFKGNAIQFYHHNLDSTIFDVTVKQQGMDAVKDQMYNPLKNLTFGGLMQGKNLKPVGNTKGQYLNTDFEGLKLESIKPATNQDLEISLYTQQTTSVNEWQQGLNKVLKEAESNAKTAWQKTADWWKQYWNRSFIYINNKKPGNDTAAWQTSKNYQLFRYMLGCNAYGQAPTKFNGGLFTYDPVFVNPQYAFTPDFRNWGGGLMTAQNQRLVYFPMLKSGDIDMMKPEFEFYLRSLKNAELRSKVYWGHNGAYFTEQIENFGLPNSAEYTWKRPADFDKGLEYNAWLEYTWDTVFEFCLMMMETERYKGDDIHQYIPFIESCLTFFDEHYQYLSRKRSTKALDGNGHLVLYPGSSAETFKMAYNSNSTIAALQTITKRMLALPDSYLSKEERGKLEGFLKRIPPISFGEIDGHKTLTPAKSWERVNNEENTQFYPVFPWGIYGLGKPELETALNTWRLDTLVARFRSGIGWKQDNIFAARLGLTDEAAKLTTFKLKNSGRRFPAFWGPGFDWTPDHNWGGSGMIGLQEMLMQVDDKKILLFPAWPKDWDVHFKLHAPYNTTVEATLKDGKMVDLKVLPEDRRKDITMMLAQ</sequence>
<feature type="domain" description="DUF5703" evidence="2">
    <location>
        <begin position="30"/>
        <end position="316"/>
    </location>
</feature>
<dbReference type="EMBL" id="FNCG01000002">
    <property type="protein sequence ID" value="SDG01669.1"/>
    <property type="molecule type" value="Genomic_DNA"/>
</dbReference>
<dbReference type="InterPro" id="IPR043757">
    <property type="entry name" value="DUF5703_N"/>
</dbReference>
<dbReference type="Gene3D" id="1.50.10.10">
    <property type="match status" value="1"/>
</dbReference>
<accession>A0A1G7QUW4</accession>
<feature type="chain" id="PRO_5011775514" description="DUF5703 domain-containing protein" evidence="1">
    <location>
        <begin position="20"/>
        <end position="772"/>
    </location>
</feature>
<gene>
    <name evidence="3" type="ORF">SAMN05192573_10221</name>
</gene>
<dbReference type="GO" id="GO:0005975">
    <property type="term" value="P:carbohydrate metabolic process"/>
    <property type="evidence" value="ECO:0007669"/>
    <property type="project" value="InterPro"/>
</dbReference>
<dbReference type="InterPro" id="IPR008928">
    <property type="entry name" value="6-hairpin_glycosidase_sf"/>
</dbReference>
<feature type="signal peptide" evidence="1">
    <location>
        <begin position="1"/>
        <end position="19"/>
    </location>
</feature>
<keyword evidence="1" id="KW-0732">Signal</keyword>
<dbReference type="Proteomes" id="UP000199705">
    <property type="component" value="Unassembled WGS sequence"/>
</dbReference>
<evidence type="ECO:0000313" key="4">
    <source>
        <dbReference type="Proteomes" id="UP000199705"/>
    </source>
</evidence>
<keyword evidence="4" id="KW-1185">Reference proteome</keyword>
<dbReference type="STRING" id="551996.SAMN05192573_10221"/>
<reference evidence="4" key="1">
    <citation type="submission" date="2016-10" db="EMBL/GenBank/DDBJ databases">
        <authorList>
            <person name="Varghese N."/>
            <person name="Submissions S."/>
        </authorList>
    </citation>
    <scope>NUCLEOTIDE SEQUENCE [LARGE SCALE GENOMIC DNA]</scope>
    <source>
        <strain evidence="4">Gh-67</strain>
    </source>
</reference>
<dbReference type="SUPFAM" id="SSF48208">
    <property type="entry name" value="Six-hairpin glycosidases"/>
    <property type="match status" value="1"/>
</dbReference>
<name>A0A1G7QUW4_9SPHI</name>
<protein>
    <recommendedName>
        <fullName evidence="2">DUF5703 domain-containing protein</fullName>
    </recommendedName>
</protein>
<proteinExistence type="predicted"/>